<dbReference type="OMA" id="RSARVIW"/>
<dbReference type="PaxDb" id="284590-Q6CJC7"/>
<dbReference type="eggNOG" id="ENOG502SBHE">
    <property type="taxonomic scope" value="Eukaryota"/>
</dbReference>
<dbReference type="GO" id="GO:0070096">
    <property type="term" value="P:mitochondrial outer membrane translocase complex assembly"/>
    <property type="evidence" value="ECO:0007669"/>
    <property type="project" value="InterPro"/>
</dbReference>
<feature type="compositionally biased region" description="Polar residues" evidence="1">
    <location>
        <begin position="31"/>
        <end position="50"/>
    </location>
</feature>
<feature type="region of interest" description="Disordered" evidence="1">
    <location>
        <begin position="10"/>
        <end position="62"/>
    </location>
</feature>
<dbReference type="EMBL" id="CR382126">
    <property type="protein sequence ID" value="CAG98670.1"/>
    <property type="molecule type" value="Genomic_DNA"/>
</dbReference>
<accession>Q6CJC7</accession>
<dbReference type="PANTHER" id="PTHR28230">
    <property type="entry name" value="CHROMOSOME 1, WHOLE GENOME SHOTGUN SEQUENCE"/>
    <property type="match status" value="1"/>
</dbReference>
<dbReference type="GO" id="GO:0045040">
    <property type="term" value="P:protein insertion into mitochondrial outer membrane"/>
    <property type="evidence" value="ECO:0007669"/>
    <property type="project" value="InterPro"/>
</dbReference>
<dbReference type="Proteomes" id="UP000000598">
    <property type="component" value="Chromosome F"/>
</dbReference>
<dbReference type="InParanoid" id="Q6CJC7"/>
<dbReference type="KEGG" id="kla:KLLA0_F19646g"/>
<proteinExistence type="predicted"/>
<evidence type="ECO:0000313" key="2">
    <source>
        <dbReference type="EMBL" id="CAG98670.1"/>
    </source>
</evidence>
<protein>
    <submittedName>
        <fullName evidence="2">KLLA0F19646p</fullName>
    </submittedName>
</protein>
<feature type="compositionally biased region" description="Basic and acidic residues" evidence="1">
    <location>
        <begin position="10"/>
        <end position="21"/>
    </location>
</feature>
<dbReference type="InterPro" id="IPR037652">
    <property type="entry name" value="Mim2"/>
</dbReference>
<evidence type="ECO:0000313" key="3">
    <source>
        <dbReference type="Proteomes" id="UP000000598"/>
    </source>
</evidence>
<dbReference type="Pfam" id="PF19117">
    <property type="entry name" value="Mim2"/>
    <property type="match status" value="1"/>
</dbReference>
<reference evidence="2 3" key="1">
    <citation type="journal article" date="2004" name="Nature">
        <title>Genome evolution in yeasts.</title>
        <authorList>
            <consortium name="Genolevures"/>
            <person name="Dujon B."/>
            <person name="Sherman D."/>
            <person name="Fischer G."/>
            <person name="Durrens P."/>
            <person name="Casaregola S."/>
            <person name="Lafontaine I."/>
            <person name="de Montigny J."/>
            <person name="Marck C."/>
            <person name="Neuveglise C."/>
            <person name="Talla E."/>
            <person name="Goffard N."/>
            <person name="Frangeul L."/>
            <person name="Aigle M."/>
            <person name="Anthouard V."/>
            <person name="Babour A."/>
            <person name="Barbe V."/>
            <person name="Barnay S."/>
            <person name="Blanchin S."/>
            <person name="Beckerich J.M."/>
            <person name="Beyne E."/>
            <person name="Bleykasten C."/>
            <person name="Boisrame A."/>
            <person name="Boyer J."/>
            <person name="Cattolico L."/>
            <person name="Confanioleri F."/>
            <person name="de Daruvar A."/>
            <person name="Despons L."/>
            <person name="Fabre E."/>
            <person name="Fairhead C."/>
            <person name="Ferry-Dumazet H."/>
            <person name="Groppi A."/>
            <person name="Hantraye F."/>
            <person name="Hennequin C."/>
            <person name="Jauniaux N."/>
            <person name="Joyet P."/>
            <person name="Kachouri R."/>
            <person name="Kerrest A."/>
            <person name="Koszul R."/>
            <person name="Lemaire M."/>
            <person name="Lesur I."/>
            <person name="Ma L."/>
            <person name="Muller H."/>
            <person name="Nicaud J.M."/>
            <person name="Nikolski M."/>
            <person name="Oztas S."/>
            <person name="Ozier-Kalogeropoulos O."/>
            <person name="Pellenz S."/>
            <person name="Potier S."/>
            <person name="Richard G.F."/>
            <person name="Straub M.L."/>
            <person name="Suleau A."/>
            <person name="Swennene D."/>
            <person name="Tekaia F."/>
            <person name="Wesolowski-Louvel M."/>
            <person name="Westhof E."/>
            <person name="Wirth B."/>
            <person name="Zeniou-Meyer M."/>
            <person name="Zivanovic I."/>
            <person name="Bolotin-Fukuhara M."/>
            <person name="Thierry A."/>
            <person name="Bouchier C."/>
            <person name="Caudron B."/>
            <person name="Scarpelli C."/>
            <person name="Gaillardin C."/>
            <person name="Weissenbach J."/>
            <person name="Wincker P."/>
            <person name="Souciet J.L."/>
        </authorList>
    </citation>
    <scope>NUCLEOTIDE SEQUENCE [LARGE SCALE GENOMIC DNA]</scope>
    <source>
        <strain evidence="3">ATCC 8585 / CBS 2359 / DSM 70799 / NBRC 1267 / NRRL Y-1140 / WM37</strain>
    </source>
</reference>
<feature type="compositionally biased region" description="Acidic residues" evidence="1">
    <location>
        <begin position="53"/>
        <end position="62"/>
    </location>
</feature>
<dbReference type="GO" id="GO:0005741">
    <property type="term" value="C:mitochondrial outer membrane"/>
    <property type="evidence" value="ECO:0007669"/>
    <property type="project" value="TreeGrafter"/>
</dbReference>
<dbReference type="HOGENOM" id="CLU_2061843_0_0_1"/>
<gene>
    <name evidence="2" type="ORF">KLLA0_F19646g</name>
</gene>
<dbReference type="STRING" id="284590.Q6CJC7"/>
<dbReference type="PANTHER" id="PTHR28230:SF1">
    <property type="entry name" value="MITOCHONDRIAL IMPORT PROTEIN 2"/>
    <property type="match status" value="1"/>
</dbReference>
<organism evidence="2 3">
    <name type="scientific">Kluyveromyces lactis (strain ATCC 8585 / CBS 2359 / DSM 70799 / NBRC 1267 / NRRL Y-1140 / WM37)</name>
    <name type="common">Yeast</name>
    <name type="synonym">Candida sphaerica</name>
    <dbReference type="NCBI Taxonomy" id="284590"/>
    <lineage>
        <taxon>Eukaryota</taxon>
        <taxon>Fungi</taxon>
        <taxon>Dikarya</taxon>
        <taxon>Ascomycota</taxon>
        <taxon>Saccharomycotina</taxon>
        <taxon>Saccharomycetes</taxon>
        <taxon>Saccharomycetales</taxon>
        <taxon>Saccharomycetaceae</taxon>
        <taxon>Kluyveromyces</taxon>
    </lineage>
</organism>
<keyword evidence="3" id="KW-1185">Reference proteome</keyword>
<evidence type="ECO:0000256" key="1">
    <source>
        <dbReference type="SAM" id="MobiDB-lite"/>
    </source>
</evidence>
<sequence>MSELLAEELVHEDGRSVDSRQDLGTPMASDLLSTSASNDINGDSSNQGSASEYDSEEEYDSDVIDEYERQLSDAQREWERSLEQLWQAVTWIILPLAGKLLGRRTAGIIWRKVMNHLYS</sequence>
<dbReference type="AlphaFoldDB" id="Q6CJC7"/>
<name>Q6CJC7_KLULA</name>